<dbReference type="SUPFAM" id="SSF48498">
    <property type="entry name" value="Tetracyclin repressor-like, C-terminal domain"/>
    <property type="match status" value="1"/>
</dbReference>
<dbReference type="Pfam" id="PF00440">
    <property type="entry name" value="TetR_N"/>
    <property type="match status" value="1"/>
</dbReference>
<proteinExistence type="predicted"/>
<dbReference type="PRINTS" id="PR00455">
    <property type="entry name" value="HTHTETR"/>
</dbReference>
<evidence type="ECO:0000259" key="3">
    <source>
        <dbReference type="PROSITE" id="PS50977"/>
    </source>
</evidence>
<dbReference type="InterPro" id="IPR036271">
    <property type="entry name" value="Tet_transcr_reg_TetR-rel_C_sf"/>
</dbReference>
<dbReference type="PANTHER" id="PTHR30055">
    <property type="entry name" value="HTH-TYPE TRANSCRIPTIONAL REGULATOR RUTR"/>
    <property type="match status" value="1"/>
</dbReference>
<dbReference type="RefSeq" id="WP_203744231.1">
    <property type="nucleotide sequence ID" value="NZ_BAAAUC010000056.1"/>
</dbReference>
<dbReference type="SUPFAM" id="SSF46689">
    <property type="entry name" value="Homeodomain-like"/>
    <property type="match status" value="1"/>
</dbReference>
<feature type="DNA-binding region" description="H-T-H motif" evidence="2">
    <location>
        <begin position="30"/>
        <end position="49"/>
    </location>
</feature>
<evidence type="ECO:0000313" key="5">
    <source>
        <dbReference type="Proteomes" id="UP000619479"/>
    </source>
</evidence>
<comment type="caution">
    <text evidence="4">The sequence shown here is derived from an EMBL/GenBank/DDBJ whole genome shotgun (WGS) entry which is preliminary data.</text>
</comment>
<dbReference type="AlphaFoldDB" id="A0A919IJ42"/>
<dbReference type="Gene3D" id="1.10.357.10">
    <property type="entry name" value="Tetracycline Repressor, domain 2"/>
    <property type="match status" value="1"/>
</dbReference>
<evidence type="ECO:0000256" key="1">
    <source>
        <dbReference type="ARBA" id="ARBA00023125"/>
    </source>
</evidence>
<evidence type="ECO:0000256" key="2">
    <source>
        <dbReference type="PROSITE-ProRule" id="PRU00335"/>
    </source>
</evidence>
<dbReference type="InterPro" id="IPR001647">
    <property type="entry name" value="HTH_TetR"/>
</dbReference>
<dbReference type="PANTHER" id="PTHR30055:SF200">
    <property type="entry name" value="HTH-TYPE TRANSCRIPTIONAL REPRESSOR BDCR"/>
    <property type="match status" value="1"/>
</dbReference>
<keyword evidence="1 2" id="KW-0238">DNA-binding</keyword>
<gene>
    <name evidence="4" type="ORF">Acy02nite_48710</name>
</gene>
<dbReference type="Proteomes" id="UP000619479">
    <property type="component" value="Unassembled WGS sequence"/>
</dbReference>
<dbReference type="InterPro" id="IPR009057">
    <property type="entry name" value="Homeodomain-like_sf"/>
</dbReference>
<dbReference type="GO" id="GO:0000976">
    <property type="term" value="F:transcription cis-regulatory region binding"/>
    <property type="evidence" value="ECO:0007669"/>
    <property type="project" value="TreeGrafter"/>
</dbReference>
<sequence length="178" mass="19451">MARTPIPGTRDNILSAASDLFYRHGVRAVGMAQVIEAAGCGKNLLYRHFPSKAHLAAAYLTLVRARRDTAIEAALTTADDPAGQLIALVTEVADLVRSPEYRGCAFRNHLTEFPGEDDEPARVARSYLRDTRAQVDRLVAELGKPARDADRIWLLIGGLHGDPAQAPVAIEWVTELVR</sequence>
<feature type="domain" description="HTH tetR-type" evidence="3">
    <location>
        <begin position="7"/>
        <end position="67"/>
    </location>
</feature>
<keyword evidence="5" id="KW-1185">Reference proteome</keyword>
<reference evidence="4" key="1">
    <citation type="submission" date="2021-01" db="EMBL/GenBank/DDBJ databases">
        <title>Whole genome shotgun sequence of Actinoplanes cyaneus NBRC 14990.</title>
        <authorList>
            <person name="Komaki H."/>
            <person name="Tamura T."/>
        </authorList>
    </citation>
    <scope>NUCLEOTIDE SEQUENCE</scope>
    <source>
        <strain evidence="4">NBRC 14990</strain>
    </source>
</reference>
<dbReference type="InterPro" id="IPR050109">
    <property type="entry name" value="HTH-type_TetR-like_transc_reg"/>
</dbReference>
<dbReference type="PROSITE" id="PS50977">
    <property type="entry name" value="HTH_TETR_2"/>
    <property type="match status" value="1"/>
</dbReference>
<accession>A0A919IJ42</accession>
<evidence type="ECO:0000313" key="4">
    <source>
        <dbReference type="EMBL" id="GID66990.1"/>
    </source>
</evidence>
<dbReference type="EMBL" id="BOMH01000037">
    <property type="protein sequence ID" value="GID66990.1"/>
    <property type="molecule type" value="Genomic_DNA"/>
</dbReference>
<dbReference type="GO" id="GO:0003700">
    <property type="term" value="F:DNA-binding transcription factor activity"/>
    <property type="evidence" value="ECO:0007669"/>
    <property type="project" value="TreeGrafter"/>
</dbReference>
<protein>
    <submittedName>
        <fullName evidence="4">TetR family transcriptional regulator</fullName>
    </submittedName>
</protein>
<name>A0A919IJ42_9ACTN</name>
<organism evidence="4 5">
    <name type="scientific">Actinoplanes cyaneus</name>
    <dbReference type="NCBI Taxonomy" id="52696"/>
    <lineage>
        <taxon>Bacteria</taxon>
        <taxon>Bacillati</taxon>
        <taxon>Actinomycetota</taxon>
        <taxon>Actinomycetes</taxon>
        <taxon>Micromonosporales</taxon>
        <taxon>Micromonosporaceae</taxon>
        <taxon>Actinoplanes</taxon>
    </lineage>
</organism>